<proteinExistence type="predicted"/>
<comment type="caution">
    <text evidence="2">The sequence shown here is derived from an EMBL/GenBank/DDBJ whole genome shotgun (WGS) entry which is preliminary data.</text>
</comment>
<evidence type="ECO:0000313" key="3">
    <source>
        <dbReference type="Proteomes" id="UP001281761"/>
    </source>
</evidence>
<accession>A0ABQ9XCA9</accession>
<name>A0ABQ9XCA9_9EUKA</name>
<keyword evidence="3" id="KW-1185">Reference proteome</keyword>
<sequence length="278" mass="32423">MEELTSLLVGTRGKFQHTDHVSDLIFLEKFVSTQRSTIIPLLEHDPLARIFSVQRPQTVPLSNTLFHLHLLSVITLLLESPFKNENSKDQIRTASFCVERVLDVAKSYLFFILPKESFLKVDPDDIWNVTRTIRNLNNALTDLEQFEAKLGRLVIKDREGWEVARMTEIEREQTLEARLENMYRRDEDMRKNETEEWELRRRRLGECGFEDALEARMATRGYLENNQRFTMIHAMEKEEGMNFDFFEDDDSEDSDSSDDSSNSSNSSDDSDTSDSSDF</sequence>
<dbReference type="Proteomes" id="UP001281761">
    <property type="component" value="Unassembled WGS sequence"/>
</dbReference>
<organism evidence="2 3">
    <name type="scientific">Blattamonas nauphoetae</name>
    <dbReference type="NCBI Taxonomy" id="2049346"/>
    <lineage>
        <taxon>Eukaryota</taxon>
        <taxon>Metamonada</taxon>
        <taxon>Preaxostyla</taxon>
        <taxon>Oxymonadida</taxon>
        <taxon>Blattamonas</taxon>
    </lineage>
</organism>
<feature type="compositionally biased region" description="Acidic residues" evidence="1">
    <location>
        <begin position="268"/>
        <end position="278"/>
    </location>
</feature>
<gene>
    <name evidence="2" type="ORF">BLNAU_14954</name>
</gene>
<dbReference type="EMBL" id="JARBJD010000142">
    <property type="protein sequence ID" value="KAK2950152.1"/>
    <property type="molecule type" value="Genomic_DNA"/>
</dbReference>
<protein>
    <submittedName>
        <fullName evidence="2">Uncharacterized protein</fullName>
    </submittedName>
</protein>
<feature type="region of interest" description="Disordered" evidence="1">
    <location>
        <begin position="240"/>
        <end position="278"/>
    </location>
</feature>
<feature type="compositionally biased region" description="Acidic residues" evidence="1">
    <location>
        <begin position="245"/>
        <end position="258"/>
    </location>
</feature>
<reference evidence="2 3" key="1">
    <citation type="journal article" date="2022" name="bioRxiv">
        <title>Genomics of Preaxostyla Flagellates Illuminates Evolutionary Transitions and the Path Towards Mitochondrial Loss.</title>
        <authorList>
            <person name="Novak L.V.F."/>
            <person name="Treitli S.C."/>
            <person name="Pyrih J."/>
            <person name="Halakuc P."/>
            <person name="Pipaliya S.V."/>
            <person name="Vacek V."/>
            <person name="Brzon O."/>
            <person name="Soukal P."/>
            <person name="Eme L."/>
            <person name="Dacks J.B."/>
            <person name="Karnkowska A."/>
            <person name="Elias M."/>
            <person name="Hampl V."/>
        </authorList>
    </citation>
    <scope>NUCLEOTIDE SEQUENCE [LARGE SCALE GENOMIC DNA]</scope>
    <source>
        <strain evidence="2">NAU3</strain>
        <tissue evidence="2">Gut</tissue>
    </source>
</reference>
<evidence type="ECO:0000256" key="1">
    <source>
        <dbReference type="SAM" id="MobiDB-lite"/>
    </source>
</evidence>
<evidence type="ECO:0000313" key="2">
    <source>
        <dbReference type="EMBL" id="KAK2950152.1"/>
    </source>
</evidence>